<evidence type="ECO:0000256" key="5">
    <source>
        <dbReference type="RuleBase" id="RU003829"/>
    </source>
</evidence>
<dbReference type="InterPro" id="IPR036388">
    <property type="entry name" value="WH-like_DNA-bd_sf"/>
</dbReference>
<dbReference type="Pfam" id="PF00888">
    <property type="entry name" value="Cullin"/>
    <property type="match status" value="1"/>
</dbReference>
<comment type="caution">
    <text evidence="8">The sequence shown here is derived from an EMBL/GenBank/DDBJ whole genome shotgun (WGS) entry which is preliminary data.</text>
</comment>
<dbReference type="Gene3D" id="1.10.10.10">
    <property type="entry name" value="Winged helix-like DNA-binding domain superfamily/Winged helix DNA-binding domain"/>
    <property type="match status" value="1"/>
</dbReference>
<accession>A0A8K0JL70</accession>
<dbReference type="PROSITE" id="PS01256">
    <property type="entry name" value="CULLIN_1"/>
    <property type="match status" value="1"/>
</dbReference>
<proteinExistence type="inferred from homology"/>
<comment type="similarity">
    <text evidence="1 4 5">Belongs to the cullin family.</text>
</comment>
<dbReference type="InterPro" id="IPR016157">
    <property type="entry name" value="Cullin_CS"/>
</dbReference>
<keyword evidence="3" id="KW-0832">Ubl conjugation</keyword>
<dbReference type="EMBL" id="JABELV010000079">
    <property type="protein sequence ID" value="KAG7531944.1"/>
    <property type="molecule type" value="Genomic_DNA"/>
</dbReference>
<sequence>MSTKISFPSRSNAFSAVKTTSLRRDSIQPGIDQNGVKRIKLSFAPGPARPAFDPDQALKTLTSTFPTILGDKPLPASQTLESLFKICQNLVSPLIKPDPASSNAWQKTAYAIYNEAVGQLEKSSTVIGKDLRASVLAGGDSVKGTAFLRLILDKWTAWERCSNRLISVLLHLDRTFVLQTAGTDPLRSVAQRTFREAVLSEKIIQERYLQAIVSWMNGDRERHDLSSDGTAGPLSELDQIDRNVVRSFITFTNHLGASSPIIDAYLQSTTDYYAKAVNERAPSTKNTAGMADQQEKLYTRYISWVSDKGLQEKGRCQDLFGDETLPTGAIVPGGRDEVWKSIKSELRATLVKGSIIGMTQSALDEAMNASDAETLQKLYVLLDSDGAYKEFRKALSHHVRERATKLISDPANDTKMVATLLDFKRFCESTVDALLTSEPSTLRNDDQLAGPSNRETKRRNALQSEIRDGIKAGVETRQATPAELIAKHLDQTMRKGQGSMSAEAFEKVLDDIVDLVKFTKDKDVFKEFYITQLAKRLLLARSASTEEEINMVKKLQSEYGEEFTTGDAMMKDLSQSEDMNKKFQELRMSTGKDPTNLTVNVLSQGQWPPYKQLGKGWEQFALIPSMQRELDGFEAWYKHTFSGRMLSWRHQHTSVTMTARFPGGNKEIGVSLFQATVLLQFNDADTLNFEELLARTGIEREELVRTLQSLYALKVTRVLVKRPPGKDVNSTDTFTWNSGFTRDKVRFKINQLQQDLSAEESKQTSEKVFEDRNLTLDAQIVRIMKSKKQLKLQDLINEVIDAVKKLFHPEVKAIKAQVESLIEREYIERNEDYRDVLTYLA</sequence>
<dbReference type="Gene3D" id="1.20.1310.10">
    <property type="entry name" value="Cullin Repeats"/>
    <property type="match status" value="3"/>
</dbReference>
<dbReference type="GO" id="GO:0031625">
    <property type="term" value="F:ubiquitin protein ligase binding"/>
    <property type="evidence" value="ECO:0007669"/>
    <property type="project" value="InterPro"/>
</dbReference>
<dbReference type="PROSITE" id="PS50069">
    <property type="entry name" value="CULLIN_2"/>
    <property type="match status" value="1"/>
</dbReference>
<dbReference type="FunFam" id="1.10.10.10:FF:000014">
    <property type="entry name" value="Cullin 1"/>
    <property type="match status" value="1"/>
</dbReference>
<feature type="region of interest" description="Disordered" evidence="6">
    <location>
        <begin position="441"/>
        <end position="461"/>
    </location>
</feature>
<dbReference type="Proteomes" id="UP000812966">
    <property type="component" value="Unassembled WGS sequence"/>
</dbReference>
<dbReference type="SMART" id="SM00182">
    <property type="entry name" value="CULLIN"/>
    <property type="match status" value="1"/>
</dbReference>
<dbReference type="Gene3D" id="3.30.230.130">
    <property type="entry name" value="Cullin, Chain C, Domain 2"/>
    <property type="match status" value="1"/>
</dbReference>
<evidence type="ECO:0000256" key="1">
    <source>
        <dbReference type="ARBA" id="ARBA00006019"/>
    </source>
</evidence>
<dbReference type="SUPFAM" id="SSF74788">
    <property type="entry name" value="Cullin repeat-like"/>
    <property type="match status" value="1"/>
</dbReference>
<evidence type="ECO:0000313" key="9">
    <source>
        <dbReference type="Proteomes" id="UP000812966"/>
    </source>
</evidence>
<dbReference type="Pfam" id="PF26557">
    <property type="entry name" value="Cullin_AB"/>
    <property type="match status" value="1"/>
</dbReference>
<dbReference type="InterPro" id="IPR036390">
    <property type="entry name" value="WH_DNA-bd_sf"/>
</dbReference>
<keyword evidence="2" id="KW-1017">Isopeptide bond</keyword>
<dbReference type="Pfam" id="PF10557">
    <property type="entry name" value="Cullin_Nedd8"/>
    <property type="match status" value="1"/>
</dbReference>
<evidence type="ECO:0000256" key="6">
    <source>
        <dbReference type="SAM" id="MobiDB-lite"/>
    </source>
</evidence>
<feature type="domain" description="Cullin family profile" evidence="7">
    <location>
        <begin position="480"/>
        <end position="711"/>
    </location>
</feature>
<evidence type="ECO:0000313" key="8">
    <source>
        <dbReference type="EMBL" id="KAG7531944.1"/>
    </source>
</evidence>
<organism evidence="8 9">
    <name type="scientific">Filobasidium floriforme</name>
    <dbReference type="NCBI Taxonomy" id="5210"/>
    <lineage>
        <taxon>Eukaryota</taxon>
        <taxon>Fungi</taxon>
        <taxon>Dikarya</taxon>
        <taxon>Basidiomycota</taxon>
        <taxon>Agaricomycotina</taxon>
        <taxon>Tremellomycetes</taxon>
        <taxon>Filobasidiales</taxon>
        <taxon>Filobasidiaceae</taxon>
        <taxon>Filobasidium</taxon>
    </lineage>
</organism>
<gene>
    <name evidence="8" type="ORF">FFLO_04012</name>
</gene>
<dbReference type="SUPFAM" id="SSF46785">
    <property type="entry name" value="Winged helix' DNA-binding domain"/>
    <property type="match status" value="1"/>
</dbReference>
<protein>
    <recommendedName>
        <fullName evidence="7">Cullin family profile domain-containing protein</fullName>
    </recommendedName>
</protein>
<evidence type="ECO:0000256" key="4">
    <source>
        <dbReference type="PROSITE-ProRule" id="PRU00330"/>
    </source>
</evidence>
<dbReference type="InterPro" id="IPR016159">
    <property type="entry name" value="Cullin_repeat-like_dom_sf"/>
</dbReference>
<keyword evidence="9" id="KW-1185">Reference proteome</keyword>
<evidence type="ECO:0000259" key="7">
    <source>
        <dbReference type="PROSITE" id="PS50069"/>
    </source>
</evidence>
<dbReference type="InterPro" id="IPR019559">
    <property type="entry name" value="Cullin_neddylation_domain"/>
</dbReference>
<dbReference type="GO" id="GO:0006511">
    <property type="term" value="P:ubiquitin-dependent protein catabolic process"/>
    <property type="evidence" value="ECO:0007669"/>
    <property type="project" value="InterPro"/>
</dbReference>
<dbReference type="GO" id="GO:0031461">
    <property type="term" value="C:cullin-RING ubiquitin ligase complex"/>
    <property type="evidence" value="ECO:0007669"/>
    <property type="project" value="InterPro"/>
</dbReference>
<name>A0A8K0JL70_9TREE</name>
<reference evidence="8" key="1">
    <citation type="submission" date="2020-04" db="EMBL/GenBank/DDBJ databases">
        <title>Analysis of mating type loci in Filobasidium floriforme.</title>
        <authorList>
            <person name="Nowrousian M."/>
        </authorList>
    </citation>
    <scope>NUCLEOTIDE SEQUENCE</scope>
    <source>
        <strain evidence="8">CBS 6242</strain>
    </source>
</reference>
<dbReference type="InterPro" id="IPR016158">
    <property type="entry name" value="Cullin_homology"/>
</dbReference>
<evidence type="ECO:0000256" key="2">
    <source>
        <dbReference type="ARBA" id="ARBA00022499"/>
    </source>
</evidence>
<dbReference type="InterPro" id="IPR059120">
    <property type="entry name" value="Cullin-like_AB"/>
</dbReference>
<dbReference type="PANTHER" id="PTHR11932">
    <property type="entry name" value="CULLIN"/>
    <property type="match status" value="1"/>
</dbReference>
<dbReference type="InterPro" id="IPR001373">
    <property type="entry name" value="Cullin_N"/>
</dbReference>
<dbReference type="AlphaFoldDB" id="A0A8K0JL70"/>
<dbReference type="SMART" id="SM00884">
    <property type="entry name" value="Cullin_Nedd8"/>
    <property type="match status" value="1"/>
</dbReference>
<dbReference type="SUPFAM" id="SSF75632">
    <property type="entry name" value="Cullin homology domain"/>
    <property type="match status" value="1"/>
</dbReference>
<evidence type="ECO:0000256" key="3">
    <source>
        <dbReference type="ARBA" id="ARBA00022843"/>
    </source>
</evidence>
<dbReference type="InterPro" id="IPR045093">
    <property type="entry name" value="Cullin"/>
</dbReference>
<dbReference type="InterPro" id="IPR036317">
    <property type="entry name" value="Cullin_homology_sf"/>
</dbReference>